<dbReference type="InterPro" id="IPR036961">
    <property type="entry name" value="Kinesin_motor_dom_sf"/>
</dbReference>
<evidence type="ECO:0000256" key="1">
    <source>
        <dbReference type="ARBA" id="ARBA00022741"/>
    </source>
</evidence>
<dbReference type="SUPFAM" id="SSF52540">
    <property type="entry name" value="P-loop containing nucleoside triphosphate hydrolases"/>
    <property type="match status" value="1"/>
</dbReference>
<protein>
    <submittedName>
        <fullName evidence="4">Kinesin-like protein KIFC1</fullName>
    </submittedName>
</protein>
<dbReference type="Gene3D" id="3.40.850.10">
    <property type="entry name" value="Kinesin motor domain"/>
    <property type="match status" value="1"/>
</dbReference>
<sequence>MRPELRSKRCWKTWKTQRSPLCPPKRSSWDLWVQSQELRDKLVQAWEWLRKAHRRQVEDHLCLQKDRMVALQEVQRWQKSLLDQQDEQIHQLEMERCRLHNDTQEPKDNIPVFCRVRPVLPEESERQRGLQHLHFSPQNSTTLIVTQPDEVKDRVIGTPKPNRN</sequence>
<organism evidence="3 4">
    <name type="scientific">Pipra filicauda</name>
    <name type="common">Wire-tailed manakin</name>
    <dbReference type="NCBI Taxonomy" id="649802"/>
    <lineage>
        <taxon>Eukaryota</taxon>
        <taxon>Metazoa</taxon>
        <taxon>Chordata</taxon>
        <taxon>Craniata</taxon>
        <taxon>Vertebrata</taxon>
        <taxon>Euteleostomi</taxon>
        <taxon>Archelosauria</taxon>
        <taxon>Archosauria</taxon>
        <taxon>Dinosauria</taxon>
        <taxon>Saurischia</taxon>
        <taxon>Theropoda</taxon>
        <taxon>Coelurosauria</taxon>
        <taxon>Aves</taxon>
        <taxon>Neognathae</taxon>
        <taxon>Neoaves</taxon>
        <taxon>Telluraves</taxon>
        <taxon>Australaves</taxon>
        <taxon>Passeriformes</taxon>
        <taxon>Pipridae</taxon>
        <taxon>Pipra</taxon>
    </lineage>
</organism>
<dbReference type="GeneID" id="120325175"/>
<reference evidence="4" key="1">
    <citation type="submission" date="2025-08" db="UniProtKB">
        <authorList>
            <consortium name="RefSeq"/>
        </authorList>
    </citation>
    <scope>IDENTIFICATION</scope>
    <source>
        <tissue evidence="4">Muscle</tissue>
    </source>
</reference>
<proteinExistence type="predicted"/>
<dbReference type="InterPro" id="IPR027417">
    <property type="entry name" value="P-loop_NTPase"/>
</dbReference>
<keyword evidence="3" id="KW-1185">Reference proteome</keyword>
<keyword evidence="2" id="KW-0067">ATP-binding</keyword>
<gene>
    <name evidence="4" type="primary">LOC120325175</name>
</gene>
<dbReference type="GO" id="GO:0005524">
    <property type="term" value="F:ATP binding"/>
    <property type="evidence" value="ECO:0007669"/>
    <property type="project" value="UniProtKB-KW"/>
</dbReference>
<dbReference type="InParanoid" id="A0A7R5L7A0"/>
<evidence type="ECO:0000313" key="4">
    <source>
        <dbReference type="RefSeq" id="XP_039246737.1"/>
    </source>
</evidence>
<name>A0A7R5L7A0_9PASS</name>
<dbReference type="AlphaFoldDB" id="A0A7R5L7A0"/>
<evidence type="ECO:0000313" key="3">
    <source>
        <dbReference type="Proteomes" id="UP000504627"/>
    </source>
</evidence>
<keyword evidence="1" id="KW-0547">Nucleotide-binding</keyword>
<dbReference type="RefSeq" id="XP_039246737.1">
    <property type="nucleotide sequence ID" value="XM_039390803.1"/>
</dbReference>
<dbReference type="Proteomes" id="UP000504627">
    <property type="component" value="Unplaced"/>
</dbReference>
<accession>A0A7R5L7A0</accession>
<evidence type="ECO:0000256" key="2">
    <source>
        <dbReference type="ARBA" id="ARBA00022840"/>
    </source>
</evidence>